<sequence length="330" mass="36737">MKKKLRLALLLSIVTILLSVLCIPTQVSASQKAIQTIKLKPGEAKKLNIPSHYTNNTNETMYLKPQVYLSGWGHAGGNMVSVTSSPAILKLLPGEGGAFSYTVKFAPKVKPGKYLLELSVYEIGGYVWNDFIIEFIVESEEPSILKIFNDDPHNQKLYVYQSSQGTYGYVDKNRKIIIPAKFQTAKPFNAKGAAPVSINGKYGFINKKGAYLIKPQFDEIDDTGFHEGLVGVRIGKNWGFINEKGKVVVKPKYARIFFYSEGLAPVTLHNGKVGFIDKKGKMVIPAIYSSVTSFSNGQAIVYKNGKAYYINKKGKVIKEAKDILKWEYDE</sequence>
<dbReference type="GeneID" id="93480013"/>
<dbReference type="EMBL" id="CP145893">
    <property type="protein sequence ID" value="WWP23837.1"/>
    <property type="molecule type" value="Genomic_DNA"/>
</dbReference>
<dbReference type="SUPFAM" id="SSF69360">
    <property type="entry name" value="Cell wall binding repeat"/>
    <property type="match status" value="1"/>
</dbReference>
<accession>A0ABD8B1W1</accession>
<dbReference type="InterPro" id="IPR032774">
    <property type="entry name" value="WG_beta_rep"/>
</dbReference>
<feature type="chain" id="PRO_5044896275" evidence="1">
    <location>
        <begin position="30"/>
        <end position="330"/>
    </location>
</feature>
<dbReference type="PANTHER" id="PTHR37841:SF1">
    <property type="entry name" value="DUF3298 DOMAIN-CONTAINING PROTEIN"/>
    <property type="match status" value="1"/>
</dbReference>
<keyword evidence="1" id="KW-0732">Signal</keyword>
<keyword evidence="2" id="KW-0614">Plasmid</keyword>
<evidence type="ECO:0000313" key="2">
    <source>
        <dbReference type="EMBL" id="WWP23837.1"/>
    </source>
</evidence>
<dbReference type="Pfam" id="PF14903">
    <property type="entry name" value="WG_beta_rep"/>
    <property type="match status" value="3"/>
</dbReference>
<dbReference type="Proteomes" id="UP001364764">
    <property type="component" value="Plasmid pY5S7-1"/>
</dbReference>
<name>A0ABD8B1W1_PAEAM</name>
<protein>
    <submittedName>
        <fullName evidence="2">WG repeat-containing protein</fullName>
    </submittedName>
</protein>
<evidence type="ECO:0000313" key="3">
    <source>
        <dbReference type="Proteomes" id="UP001364764"/>
    </source>
</evidence>
<dbReference type="PANTHER" id="PTHR37841">
    <property type="entry name" value="GLR2918 PROTEIN"/>
    <property type="match status" value="1"/>
</dbReference>
<dbReference type="RefSeq" id="WP_091037221.1">
    <property type="nucleotide sequence ID" value="NZ_CP145893.1"/>
</dbReference>
<gene>
    <name evidence="2" type="ORF">V6668_31070</name>
</gene>
<organism evidence="2 3">
    <name type="scientific">Paenibacillus amylolyticus</name>
    <dbReference type="NCBI Taxonomy" id="1451"/>
    <lineage>
        <taxon>Bacteria</taxon>
        <taxon>Bacillati</taxon>
        <taxon>Bacillota</taxon>
        <taxon>Bacilli</taxon>
        <taxon>Bacillales</taxon>
        <taxon>Paenibacillaceae</taxon>
        <taxon>Paenibacillus</taxon>
    </lineage>
</organism>
<feature type="signal peptide" evidence="1">
    <location>
        <begin position="1"/>
        <end position="29"/>
    </location>
</feature>
<dbReference type="AlphaFoldDB" id="A0ABD8B1W1"/>
<reference evidence="2 3" key="1">
    <citation type="submission" date="2024-02" db="EMBL/GenBank/DDBJ databases">
        <title>Complete sequences of two Paenibacillus sp. strains and one Lysinibacillus strain isolated from the environment on STAA medium highlight biotechnological potential.</title>
        <authorList>
            <person name="Attere S.A."/>
            <person name="Piche L.C."/>
            <person name="Intertaglia L."/>
            <person name="Lami R."/>
            <person name="Charette S.J."/>
            <person name="Vincent A.T."/>
        </authorList>
    </citation>
    <scope>NUCLEOTIDE SEQUENCE [LARGE SCALE GENOMIC DNA]</scope>
    <source>
        <strain evidence="2 3">Y5S-7</strain>
        <plasmid evidence="2 3">pY5S7-1</plasmid>
    </source>
</reference>
<evidence type="ECO:0000256" key="1">
    <source>
        <dbReference type="SAM" id="SignalP"/>
    </source>
</evidence>
<geneLocation type="plasmid" evidence="2 3">
    <name>pY5S7-1</name>
</geneLocation>
<proteinExistence type="predicted"/>